<accession>A0A4V1IV62</accession>
<evidence type="ECO:0000256" key="1">
    <source>
        <dbReference type="SAM" id="MobiDB-lite"/>
    </source>
</evidence>
<organism evidence="2 3">
    <name type="scientific">Caulochytrium protostelioides</name>
    <dbReference type="NCBI Taxonomy" id="1555241"/>
    <lineage>
        <taxon>Eukaryota</taxon>
        <taxon>Fungi</taxon>
        <taxon>Fungi incertae sedis</taxon>
        <taxon>Chytridiomycota</taxon>
        <taxon>Chytridiomycota incertae sedis</taxon>
        <taxon>Chytridiomycetes</taxon>
        <taxon>Caulochytriales</taxon>
        <taxon>Caulochytriaceae</taxon>
        <taxon>Caulochytrium</taxon>
    </lineage>
</organism>
<evidence type="ECO:0000313" key="2">
    <source>
        <dbReference type="EMBL" id="RKP02949.1"/>
    </source>
</evidence>
<feature type="region of interest" description="Disordered" evidence="1">
    <location>
        <begin position="99"/>
        <end position="119"/>
    </location>
</feature>
<dbReference type="EMBL" id="ML014132">
    <property type="protein sequence ID" value="RKP02949.1"/>
    <property type="molecule type" value="Genomic_DNA"/>
</dbReference>
<reference evidence="3" key="1">
    <citation type="journal article" date="2018" name="Nat. Microbiol.">
        <title>Leveraging single-cell genomics to expand the fungal tree of life.</title>
        <authorList>
            <person name="Ahrendt S.R."/>
            <person name="Quandt C.A."/>
            <person name="Ciobanu D."/>
            <person name="Clum A."/>
            <person name="Salamov A."/>
            <person name="Andreopoulos B."/>
            <person name="Cheng J.F."/>
            <person name="Woyke T."/>
            <person name="Pelin A."/>
            <person name="Henrissat B."/>
            <person name="Reynolds N.K."/>
            <person name="Benny G.L."/>
            <person name="Smith M.E."/>
            <person name="James T.Y."/>
            <person name="Grigoriev I.V."/>
        </authorList>
    </citation>
    <scope>NUCLEOTIDE SEQUENCE [LARGE SCALE GENOMIC DNA]</scope>
    <source>
        <strain evidence="3">ATCC 52028</strain>
    </source>
</reference>
<gene>
    <name evidence="2" type="ORF">CXG81DRAFT_17471</name>
</gene>
<name>A0A4V1IV62_9FUNG</name>
<feature type="compositionally biased region" description="Polar residues" evidence="1">
    <location>
        <begin position="19"/>
        <end position="35"/>
    </location>
</feature>
<proteinExistence type="predicted"/>
<dbReference type="AlphaFoldDB" id="A0A4V1IV62"/>
<evidence type="ECO:0000313" key="3">
    <source>
        <dbReference type="Proteomes" id="UP000274922"/>
    </source>
</evidence>
<sequence length="358" mass="36877">MAASSVLPVPPRGVRNRRSGPTGNLALSTAFSASRNKNKAFSPFDNPFSPNMSKSAGNSSAFLSASLPEDTLPAPVAPASSLAPPLTTTAAVGSASPIAATSSPATKADPAAVPSSGHRGRLAAAAPRLSVDAAGEFRLSIPNSTLIVAAAAAVVLVLVFAPEPAAEHRAVSAAFETHGVIGGVVAVLAAARARGVDWLRGTAPAGMPATPAEDPVDDHLAYLRQHNPLLTGDAPAEAPAAAPLDMKAAATPAEVKADAPVAAKAEEAPAAQAATTSFQAFMEKTGMWGELRAVPRRDFENELSAYLAGSSYSIEDAVVLHNIYMKIFDDGVVQELQSVEQEQELLDYYYVVLGDEYD</sequence>
<keyword evidence="3" id="KW-1185">Reference proteome</keyword>
<feature type="region of interest" description="Disordered" evidence="1">
    <location>
        <begin position="1"/>
        <end position="52"/>
    </location>
</feature>
<dbReference type="Proteomes" id="UP000274922">
    <property type="component" value="Unassembled WGS sequence"/>
</dbReference>
<protein>
    <submittedName>
        <fullName evidence="2">Uncharacterized protein</fullName>
    </submittedName>
</protein>